<dbReference type="AlphaFoldDB" id="A0A0W0GB42"/>
<evidence type="ECO:0000313" key="4">
    <source>
        <dbReference type="Proteomes" id="UP000054988"/>
    </source>
</evidence>
<evidence type="ECO:0000313" key="3">
    <source>
        <dbReference type="EMBL" id="KTB45790.1"/>
    </source>
</evidence>
<protein>
    <recommendedName>
        <fullName evidence="2">DUF6533 domain-containing protein</fullName>
    </recommendedName>
</protein>
<proteinExistence type="predicted"/>
<keyword evidence="1" id="KW-1133">Transmembrane helix</keyword>
<feature type="transmembrane region" description="Helical" evidence="1">
    <location>
        <begin position="17"/>
        <end position="34"/>
    </location>
</feature>
<keyword evidence="1" id="KW-0812">Transmembrane</keyword>
<dbReference type="Proteomes" id="UP000054988">
    <property type="component" value="Unassembled WGS sequence"/>
</dbReference>
<evidence type="ECO:0000259" key="2">
    <source>
        <dbReference type="Pfam" id="PF20151"/>
    </source>
</evidence>
<dbReference type="Pfam" id="PF20151">
    <property type="entry name" value="DUF6533"/>
    <property type="match status" value="1"/>
</dbReference>
<accession>A0A0W0GB42</accession>
<evidence type="ECO:0000256" key="1">
    <source>
        <dbReference type="SAM" id="Phobius"/>
    </source>
</evidence>
<organism evidence="3 4">
    <name type="scientific">Moniliophthora roreri</name>
    <name type="common">Frosty pod rot fungus</name>
    <name type="synonym">Monilia roreri</name>
    <dbReference type="NCBI Taxonomy" id="221103"/>
    <lineage>
        <taxon>Eukaryota</taxon>
        <taxon>Fungi</taxon>
        <taxon>Dikarya</taxon>
        <taxon>Basidiomycota</taxon>
        <taxon>Agaricomycotina</taxon>
        <taxon>Agaricomycetes</taxon>
        <taxon>Agaricomycetidae</taxon>
        <taxon>Agaricales</taxon>
        <taxon>Marasmiineae</taxon>
        <taxon>Marasmiaceae</taxon>
        <taxon>Moniliophthora</taxon>
    </lineage>
</organism>
<dbReference type="InterPro" id="IPR045340">
    <property type="entry name" value="DUF6533"/>
</dbReference>
<comment type="caution">
    <text evidence="3">The sequence shown here is derived from an EMBL/GenBank/DDBJ whole genome shotgun (WGS) entry which is preliminary data.</text>
</comment>
<feature type="transmembrane region" description="Helical" evidence="1">
    <location>
        <begin position="92"/>
        <end position="110"/>
    </location>
</feature>
<feature type="transmembrane region" description="Helical" evidence="1">
    <location>
        <begin position="164"/>
        <end position="185"/>
    </location>
</feature>
<feature type="transmembrane region" description="Helical" evidence="1">
    <location>
        <begin position="117"/>
        <end position="138"/>
    </location>
</feature>
<reference evidence="3 4" key="1">
    <citation type="submission" date="2015-12" db="EMBL/GenBank/DDBJ databases">
        <title>Draft genome sequence of Moniliophthora roreri, the causal agent of frosty pod rot of cacao.</title>
        <authorList>
            <person name="Aime M.C."/>
            <person name="Diaz-Valderrama J.R."/>
            <person name="Kijpornyongpan T."/>
            <person name="Phillips-Mora W."/>
        </authorList>
    </citation>
    <scope>NUCLEOTIDE SEQUENCE [LARGE SCALE GENOMIC DNA]</scope>
    <source>
        <strain evidence="3 4">MCA 2952</strain>
    </source>
</reference>
<keyword evidence="1" id="KW-0472">Membrane</keyword>
<gene>
    <name evidence="3" type="ORF">WG66_1633</name>
</gene>
<sequence length="262" mass="30124">MTATSNQDVGSYTVCDYWSMVAITILYWDHLLTLKTEVRYMWKRPSNLSGYVFFLHRYFNALAMPFVFWSLFSSGKDVSCQALVNLREGLLIFAQLIVVFILTLRICALYGCERRTICIWMTVLTVFLTTVSSVATFYGRSGLDTPSTTCRNELDFEASIRQGLAWATLFVYDTIVFVLALYNAIKTRKELRILRQFRVSLKVILLRDGAIYFGVMGLVNFANICTYYFAQACSQRLYERWTSSARELYIRNIGLSPDAKPA</sequence>
<feature type="domain" description="DUF6533" evidence="2">
    <location>
        <begin position="17"/>
        <end position="59"/>
    </location>
</feature>
<name>A0A0W0GB42_MONRR</name>
<feature type="transmembrane region" description="Helical" evidence="1">
    <location>
        <begin position="205"/>
        <end position="230"/>
    </location>
</feature>
<feature type="transmembrane region" description="Helical" evidence="1">
    <location>
        <begin position="55"/>
        <end position="72"/>
    </location>
</feature>
<dbReference type="EMBL" id="LATX01000616">
    <property type="protein sequence ID" value="KTB45790.1"/>
    <property type="molecule type" value="Genomic_DNA"/>
</dbReference>